<dbReference type="Pfam" id="PF13191">
    <property type="entry name" value="AAA_16"/>
    <property type="match status" value="1"/>
</dbReference>
<dbReference type="InterPro" id="IPR041664">
    <property type="entry name" value="AAA_16"/>
</dbReference>
<evidence type="ECO:0000313" key="5">
    <source>
        <dbReference type="Proteomes" id="UP000577724"/>
    </source>
</evidence>
<keyword evidence="2" id="KW-0804">Transcription</keyword>
<evidence type="ECO:0000256" key="2">
    <source>
        <dbReference type="ARBA" id="ARBA00023163"/>
    </source>
</evidence>
<dbReference type="Gene3D" id="1.10.10.10">
    <property type="entry name" value="Winged helix-like DNA-binding domain superfamily/Winged helix DNA-binding domain"/>
    <property type="match status" value="1"/>
</dbReference>
<dbReference type="PRINTS" id="PR00038">
    <property type="entry name" value="HTHLUXR"/>
</dbReference>
<evidence type="ECO:0000256" key="1">
    <source>
        <dbReference type="ARBA" id="ARBA00023015"/>
    </source>
</evidence>
<dbReference type="Proteomes" id="UP000577724">
    <property type="component" value="Unassembled WGS sequence"/>
</dbReference>
<dbReference type="InterPro" id="IPR003018">
    <property type="entry name" value="GAF"/>
</dbReference>
<dbReference type="PANTHER" id="PTHR43642:SF1">
    <property type="entry name" value="HYBRID SIGNAL TRANSDUCTION HISTIDINE KINASE G"/>
    <property type="match status" value="1"/>
</dbReference>
<dbReference type="CDD" id="cd06170">
    <property type="entry name" value="LuxR_C_like"/>
    <property type="match status" value="1"/>
</dbReference>
<dbReference type="InterPro" id="IPR000792">
    <property type="entry name" value="Tscrpt_reg_LuxR_C"/>
</dbReference>
<keyword evidence="1" id="KW-0805">Transcription regulation</keyword>
<dbReference type="Gene3D" id="3.40.50.300">
    <property type="entry name" value="P-loop containing nucleotide triphosphate hydrolases"/>
    <property type="match status" value="1"/>
</dbReference>
<proteinExistence type="predicted"/>
<dbReference type="InterPro" id="IPR053159">
    <property type="entry name" value="Hybrid_Histidine_Kinase"/>
</dbReference>
<reference evidence="4 5" key="1">
    <citation type="submission" date="2020-05" db="EMBL/GenBank/DDBJ databases">
        <title>Genome Sequencing of Type Strains.</title>
        <authorList>
            <person name="Lemaire J.F."/>
            <person name="Inderbitzin P."/>
            <person name="Gregorio O.A."/>
            <person name="Collins S.B."/>
            <person name="Wespe N."/>
            <person name="Knight-Connoni V."/>
        </authorList>
    </citation>
    <scope>NUCLEOTIDE SEQUENCE [LARGE SCALE GENOMIC DNA]</scope>
    <source>
        <strain evidence="4 5">DSM 19942</strain>
    </source>
</reference>
<dbReference type="PROSITE" id="PS50043">
    <property type="entry name" value="HTH_LUXR_2"/>
    <property type="match status" value="1"/>
</dbReference>
<dbReference type="PANTHER" id="PTHR43642">
    <property type="entry name" value="HYBRID SIGNAL TRANSDUCTION HISTIDINE KINASE G"/>
    <property type="match status" value="1"/>
</dbReference>
<dbReference type="SUPFAM" id="SSF46894">
    <property type="entry name" value="C-terminal effector domain of the bipartite response regulators"/>
    <property type="match status" value="1"/>
</dbReference>
<dbReference type="Pfam" id="PF01590">
    <property type="entry name" value="GAF"/>
    <property type="match status" value="1"/>
</dbReference>
<dbReference type="InterPro" id="IPR027417">
    <property type="entry name" value="P-loop_NTPase"/>
</dbReference>
<dbReference type="GeneID" id="97132854"/>
<sequence length="1296" mass="147853">MYQNMMDNDGTFTPMEVGRWDKIHTLSLSESWYGRSAEVMQMETGLEQALQGMNAIRWVIGKEGTGKTTFVHRLQQNVVRHGGRMITVQAEPSQQTVRCGLILQAMRQWIHQLWSEPVDIITQLKARIQAEFGRETQVIVSCWPEANPLLNSNTEVSHITNDPKVWDRFEELLPDLICCMAECKPPLVLFMDNLQWVDCGTQTVIRTLALAQKAHGLFLIGAVRAEEVLTSVRDEPNFKQETLLTWLFERCRVNPEEQVALPPLVYEDVRQLLSDALHEKSARIHPLARSVYDQTGGNPGSIRLLLKDWLQEHRLSFDEKRRQWVWDSEIIRLLSSSEGHIRLLETGFSKLKEDRKEFLAVAATIGPTFQLSLLAEVCTIPMDIAFHWLQESEAEGFIYRQDEAKQEDISESIYVFVHEFIHRMAYAFDPGRNMHRHRAIGRSLQDHVPEPRDDLSWTVIDHLNLAALLLSEQETRELIELNLQAGQEALASGRYAKGKNYAENGLHLLATREVGGSGTSDIGLQLILAWTEYMDGNSERAKELLVDLNQDSDQLSRSERLKIWAPLIQFHAFADNEIAIQFGMEALGSYGWKLGKKSSLLSIAKEVIRTGVLLHRKREKRLLLSNPLDEEYEELCHLMELMFLPLLTHDARLLLELYARFIRYGLQKGVNESLAAMIGGYELIVQRVFPSLVRETSIAERVFQQIANDSTFRKKHVITFLSGMYKQMDRPLESSIALFKGMRQGLESGDHDFANQALIFCFMGNPGNVYALNELLRYFEQNMQQIADDKILEMVRLTNSYAAVLQDESLADSFVAIPQVPTSSQLEQRDEDNYSCCCRLEAAYLSGRYREALYWSQRGRANELPLDWMRIRKHRLYESLALAGLYFETNREERKRIRKAIRAQLRLMRSWRGFLDSKSSAYFLIKAESERIAGNSMGALQQYTAAIRQARMEKYVLLEAIACERLAVCYQDDLLSRSGAAITMMDACAAYAEWGITSKVTQIRSRHAELLDPVYKRYEGPVLQERVQVNHTGTELLRQNGTKKGEGSRSEEEFELVQRLMKGFAMPNKADWKVNLLKTALQQAGAERGLLLKRGNNEFFIEINGSDWKEKQEGNGLYSESVLRHTAITGKPLVLYDAIESFWVKDAYIAASTQRSILCMPIDVPGEQASYLLYLENRQMPGVFTKKDVQVLELIATRIIYLKLLEDEAADVTIPSTNVSSATSGLGQPGLTEPLTERETEIITAIAEGLSNREIADRFGIAETTVKTHTSRIYGKLGVKRRGQAVVRARELQWIE</sequence>
<dbReference type="RefSeq" id="WP_175382541.1">
    <property type="nucleotide sequence ID" value="NZ_CBCRYD010000026.1"/>
</dbReference>
<evidence type="ECO:0000313" key="4">
    <source>
        <dbReference type="EMBL" id="NUU56195.1"/>
    </source>
</evidence>
<keyword evidence="5" id="KW-1185">Reference proteome</keyword>
<dbReference type="SUPFAM" id="SSF55781">
    <property type="entry name" value="GAF domain-like"/>
    <property type="match status" value="1"/>
</dbReference>
<dbReference type="SUPFAM" id="SSF52540">
    <property type="entry name" value="P-loop containing nucleoside triphosphate hydrolases"/>
    <property type="match status" value="1"/>
</dbReference>
<comment type="caution">
    <text evidence="4">The sequence shown here is derived from an EMBL/GenBank/DDBJ whole genome shotgun (WGS) entry which is preliminary data.</text>
</comment>
<dbReference type="PROSITE" id="PS00622">
    <property type="entry name" value="HTH_LUXR_1"/>
    <property type="match status" value="1"/>
</dbReference>
<dbReference type="Pfam" id="PF00196">
    <property type="entry name" value="GerE"/>
    <property type="match status" value="1"/>
</dbReference>
<dbReference type="SMART" id="SM00421">
    <property type="entry name" value="HTH_LUXR"/>
    <property type="match status" value="1"/>
</dbReference>
<accession>A0ABX2MQ91</accession>
<dbReference type="InterPro" id="IPR036388">
    <property type="entry name" value="WH-like_DNA-bd_sf"/>
</dbReference>
<dbReference type="InterPro" id="IPR016032">
    <property type="entry name" value="Sig_transdc_resp-reg_C-effctor"/>
</dbReference>
<gene>
    <name evidence="4" type="ORF">HP548_19150</name>
</gene>
<dbReference type="EMBL" id="JABMCC010000114">
    <property type="protein sequence ID" value="NUU56195.1"/>
    <property type="molecule type" value="Genomic_DNA"/>
</dbReference>
<dbReference type="Gene3D" id="3.30.450.40">
    <property type="match status" value="1"/>
</dbReference>
<feature type="domain" description="HTH luxR-type" evidence="3">
    <location>
        <begin position="1228"/>
        <end position="1293"/>
    </location>
</feature>
<organism evidence="4 5">
    <name type="scientific">Paenibacillus taichungensis</name>
    <dbReference type="NCBI Taxonomy" id="484184"/>
    <lineage>
        <taxon>Bacteria</taxon>
        <taxon>Bacillati</taxon>
        <taxon>Bacillota</taxon>
        <taxon>Bacilli</taxon>
        <taxon>Bacillales</taxon>
        <taxon>Paenibacillaceae</taxon>
        <taxon>Paenibacillus</taxon>
    </lineage>
</organism>
<protein>
    <submittedName>
        <fullName evidence="4">AAA family ATPase</fullName>
    </submittedName>
</protein>
<name>A0ABX2MQ91_9BACL</name>
<evidence type="ECO:0000259" key="3">
    <source>
        <dbReference type="PROSITE" id="PS50043"/>
    </source>
</evidence>
<dbReference type="InterPro" id="IPR029016">
    <property type="entry name" value="GAF-like_dom_sf"/>
</dbReference>